<dbReference type="EC" id="2.7.11.25" evidence="4"/>
<comment type="catalytic activity">
    <reaction evidence="14">
        <text>L-threonyl-[protein] + ATP = O-phospho-L-threonyl-[protein] + ADP + H(+)</text>
        <dbReference type="Rhea" id="RHEA:46608"/>
        <dbReference type="Rhea" id="RHEA-COMP:11060"/>
        <dbReference type="Rhea" id="RHEA-COMP:11605"/>
        <dbReference type="ChEBI" id="CHEBI:15378"/>
        <dbReference type="ChEBI" id="CHEBI:30013"/>
        <dbReference type="ChEBI" id="CHEBI:30616"/>
        <dbReference type="ChEBI" id="CHEBI:61977"/>
        <dbReference type="ChEBI" id="CHEBI:456216"/>
        <dbReference type="EC" id="2.7.11.25"/>
    </reaction>
</comment>
<dbReference type="Pfam" id="PF00069">
    <property type="entry name" value="Pkinase"/>
    <property type="match status" value="1"/>
</dbReference>
<keyword evidence="6" id="KW-0723">Serine/threonine-protein kinase</keyword>
<evidence type="ECO:0000256" key="2">
    <source>
        <dbReference type="ARBA" id="ARBA00004556"/>
    </source>
</evidence>
<feature type="region of interest" description="Disordered" evidence="20">
    <location>
        <begin position="470"/>
        <end position="495"/>
    </location>
</feature>
<dbReference type="GO" id="GO:0046872">
    <property type="term" value="F:metal ion binding"/>
    <property type="evidence" value="ECO:0007669"/>
    <property type="project" value="UniProtKB-KW"/>
</dbReference>
<evidence type="ECO:0000256" key="15">
    <source>
        <dbReference type="ARBA" id="ARBA00048329"/>
    </source>
</evidence>
<dbReference type="InterPro" id="IPR008271">
    <property type="entry name" value="Ser/Thr_kinase_AS"/>
</dbReference>
<reference evidence="22" key="2">
    <citation type="submission" date="2022-10" db="EMBL/GenBank/DDBJ databases">
        <authorList>
            <consortium name="ENA_rothamsted_submissions"/>
            <consortium name="culmorum"/>
            <person name="King R."/>
        </authorList>
    </citation>
    <scope>NUCLEOTIDE SEQUENCE</scope>
</reference>
<evidence type="ECO:0000259" key="21">
    <source>
        <dbReference type="PROSITE" id="PS50011"/>
    </source>
</evidence>
<feature type="domain" description="Protein kinase" evidence="21">
    <location>
        <begin position="1179"/>
        <end position="1439"/>
    </location>
</feature>
<keyword evidence="13" id="KW-0460">Magnesium</keyword>
<comment type="subcellular location">
    <subcellularLocation>
        <location evidence="2">Cytoplasm</location>
        <location evidence="2">Perinuclear region</location>
    </subcellularLocation>
</comment>
<gene>
    <name evidence="22" type="ORF">CHIRRI_LOCUS9457</name>
</gene>
<organism evidence="22 23">
    <name type="scientific">Chironomus riparius</name>
    <dbReference type="NCBI Taxonomy" id="315576"/>
    <lineage>
        <taxon>Eukaryota</taxon>
        <taxon>Metazoa</taxon>
        <taxon>Ecdysozoa</taxon>
        <taxon>Arthropoda</taxon>
        <taxon>Hexapoda</taxon>
        <taxon>Insecta</taxon>
        <taxon>Pterygota</taxon>
        <taxon>Neoptera</taxon>
        <taxon>Endopterygota</taxon>
        <taxon>Diptera</taxon>
        <taxon>Nematocera</taxon>
        <taxon>Chironomoidea</taxon>
        <taxon>Chironomidae</taxon>
        <taxon>Chironominae</taxon>
        <taxon>Chironomus</taxon>
    </lineage>
</organism>
<keyword evidence="12 19" id="KW-0067">ATP-binding</keyword>
<protein>
    <recommendedName>
        <fullName evidence="17">Mitogen-activated protein kinase kinase kinase 4</fullName>
        <ecNumber evidence="4">2.7.11.25</ecNumber>
    </recommendedName>
    <alternativeName>
        <fullName evidence="18">MAPK/ERK kinase kinase 4</fullName>
    </alternativeName>
</protein>
<feature type="compositionally biased region" description="Polar residues" evidence="20">
    <location>
        <begin position="446"/>
        <end position="456"/>
    </location>
</feature>
<dbReference type="Pfam" id="PF19431">
    <property type="entry name" value="MEKK4_N"/>
    <property type="match status" value="2"/>
</dbReference>
<dbReference type="InterPro" id="IPR050538">
    <property type="entry name" value="MAP_kinase_kinase_kinase"/>
</dbReference>
<dbReference type="PANTHER" id="PTHR48016:SF32">
    <property type="entry name" value="MITOGEN-ACTIVATED PROTEIN KINASE KINASE KINASE 4"/>
    <property type="match status" value="1"/>
</dbReference>
<dbReference type="InterPro" id="IPR011009">
    <property type="entry name" value="Kinase-like_dom_sf"/>
</dbReference>
<feature type="compositionally biased region" description="Basic residues" evidence="20">
    <location>
        <begin position="1050"/>
        <end position="1067"/>
    </location>
</feature>
<comment type="catalytic activity">
    <reaction evidence="15">
        <text>L-seryl-[protein] + ATP = O-phospho-L-seryl-[protein] + ADP + H(+)</text>
        <dbReference type="Rhea" id="RHEA:17989"/>
        <dbReference type="Rhea" id="RHEA-COMP:9863"/>
        <dbReference type="Rhea" id="RHEA-COMP:11604"/>
        <dbReference type="ChEBI" id="CHEBI:15378"/>
        <dbReference type="ChEBI" id="CHEBI:29999"/>
        <dbReference type="ChEBI" id="CHEBI:30616"/>
        <dbReference type="ChEBI" id="CHEBI:83421"/>
        <dbReference type="ChEBI" id="CHEBI:456216"/>
        <dbReference type="EC" id="2.7.11.25"/>
    </reaction>
</comment>
<feature type="region of interest" description="Disordered" evidence="20">
    <location>
        <begin position="426"/>
        <end position="457"/>
    </location>
</feature>
<evidence type="ECO:0000256" key="19">
    <source>
        <dbReference type="PROSITE-ProRule" id="PRU10141"/>
    </source>
</evidence>
<reference evidence="22" key="1">
    <citation type="submission" date="2022-01" db="EMBL/GenBank/DDBJ databases">
        <authorList>
            <person name="King R."/>
        </authorList>
    </citation>
    <scope>NUCLEOTIDE SEQUENCE</scope>
</reference>
<keyword evidence="5" id="KW-0963">Cytoplasm</keyword>
<name>A0A9N9S1R8_9DIPT</name>
<dbReference type="InterPro" id="IPR017441">
    <property type="entry name" value="Protein_kinase_ATP_BS"/>
</dbReference>
<keyword evidence="10 19" id="KW-0547">Nucleotide-binding</keyword>
<keyword evidence="7" id="KW-0597">Phosphoprotein</keyword>
<dbReference type="PROSITE" id="PS50011">
    <property type="entry name" value="PROTEIN_KINASE_DOM"/>
    <property type="match status" value="1"/>
</dbReference>
<dbReference type="Gene3D" id="1.10.510.10">
    <property type="entry name" value="Transferase(Phosphotransferase) domain 1"/>
    <property type="match status" value="1"/>
</dbReference>
<keyword evidence="11" id="KW-0418">Kinase</keyword>
<evidence type="ECO:0000256" key="12">
    <source>
        <dbReference type="ARBA" id="ARBA00022840"/>
    </source>
</evidence>
<comment type="similarity">
    <text evidence="3">Belongs to the protein kinase superfamily. STE Ser/Thr protein kinase family. MAP kinase kinase kinase subfamily.</text>
</comment>
<dbReference type="PROSITE" id="PS00107">
    <property type="entry name" value="PROTEIN_KINASE_ATP"/>
    <property type="match status" value="1"/>
</dbReference>
<keyword evidence="23" id="KW-1185">Reference proteome</keyword>
<evidence type="ECO:0000256" key="20">
    <source>
        <dbReference type="SAM" id="MobiDB-lite"/>
    </source>
</evidence>
<dbReference type="OrthoDB" id="1043025at2759"/>
<feature type="region of interest" description="Disordered" evidence="20">
    <location>
        <begin position="1045"/>
        <end position="1075"/>
    </location>
</feature>
<evidence type="ECO:0000256" key="13">
    <source>
        <dbReference type="ARBA" id="ARBA00022842"/>
    </source>
</evidence>
<dbReference type="EMBL" id="OU895879">
    <property type="protein sequence ID" value="CAG9806603.1"/>
    <property type="molecule type" value="Genomic_DNA"/>
</dbReference>
<evidence type="ECO:0000256" key="11">
    <source>
        <dbReference type="ARBA" id="ARBA00022777"/>
    </source>
</evidence>
<dbReference type="GO" id="GO:0048471">
    <property type="term" value="C:perinuclear region of cytoplasm"/>
    <property type="evidence" value="ECO:0007669"/>
    <property type="project" value="UniProtKB-SubCell"/>
</dbReference>
<evidence type="ECO:0000256" key="1">
    <source>
        <dbReference type="ARBA" id="ARBA00001946"/>
    </source>
</evidence>
<feature type="region of interest" description="Disordered" evidence="20">
    <location>
        <begin position="1"/>
        <end position="41"/>
    </location>
</feature>
<evidence type="ECO:0000256" key="14">
    <source>
        <dbReference type="ARBA" id="ARBA00047559"/>
    </source>
</evidence>
<dbReference type="GO" id="GO:0005524">
    <property type="term" value="F:ATP binding"/>
    <property type="evidence" value="ECO:0007669"/>
    <property type="project" value="UniProtKB-UniRule"/>
</dbReference>
<comment type="function">
    <text evidence="16">Component of a protein kinase signal transduction cascade. Activates the CSBP2, P38 and JNK MAPK pathways, but not the ERK pathway. Specifically phosphorylates and activates MAP2K4 and MAP2K6.</text>
</comment>
<evidence type="ECO:0000256" key="17">
    <source>
        <dbReference type="ARBA" id="ARBA00069057"/>
    </source>
</evidence>
<proteinExistence type="inferred from homology"/>
<dbReference type="FunFam" id="1.10.510.10:FF:000122">
    <property type="entry name" value="Mitogen-activated protein kinase kinase kinase 4"/>
    <property type="match status" value="1"/>
</dbReference>
<accession>A0A9N9S1R8</accession>
<dbReference type="PANTHER" id="PTHR48016">
    <property type="entry name" value="MAP KINASE KINASE KINASE SSK2-RELATED-RELATED"/>
    <property type="match status" value="1"/>
</dbReference>
<keyword evidence="9" id="KW-0479">Metal-binding</keyword>
<evidence type="ECO:0000256" key="6">
    <source>
        <dbReference type="ARBA" id="ARBA00022527"/>
    </source>
</evidence>
<evidence type="ECO:0000256" key="3">
    <source>
        <dbReference type="ARBA" id="ARBA00006529"/>
    </source>
</evidence>
<dbReference type="SMART" id="SM00220">
    <property type="entry name" value="S_TKc"/>
    <property type="match status" value="1"/>
</dbReference>
<evidence type="ECO:0000256" key="5">
    <source>
        <dbReference type="ARBA" id="ARBA00022490"/>
    </source>
</evidence>
<feature type="compositionally biased region" description="Acidic residues" evidence="20">
    <location>
        <begin position="29"/>
        <end position="41"/>
    </location>
</feature>
<dbReference type="GO" id="GO:0004709">
    <property type="term" value="F:MAP kinase kinase kinase activity"/>
    <property type="evidence" value="ECO:0007669"/>
    <property type="project" value="UniProtKB-EC"/>
</dbReference>
<sequence length="1457" mass="166586">MSSEDTVDNKKVSFVIDSDEDLRDLSPTQEEEEDDDEQADEDFEHLPELIDIYSSTPPRTRIKLKNRIRENKFKIETISNIKMRTGRLARSRADRRNTLDCAILNQMIIEPSIDEKARTDKRIIQQQREYEREQKMAGNHHQRISQRISLNSEEYVSTNEPVIPSANTTEPKCIESSSRFMSVRSRPAGSRISAPASAFANLTFPKICTMSPNDGPQKQRRDFHETFSNLIKLGSNDKQEKNTRSVIISKEEQVWQTEVKDLIWLELQANMADRTLEQQDKYLFTARQNVGELLREIMNYRFLRKYNRTDSGISSLASTNESIINSTTGFCFGCLSMYCKDCLDAQSSALRQVESLLARLEAAENLFPSNKAFGSHFPLYKSEEFVNRVKCMCLWYNMTRHHRLKLIILGKLLAKLQGKEYKWPLVESDSSSGASSVQDAELESGLDSTRGTNDSTKMVDKVTTKVHFLGLDENEPSSTTDSANSEEELKNGDSGYYHPINDYGRMLSSLNPWKGSVEDVVNTKFPSSPYRKFIENVLKSRGLGKSLVFLHRLHNVVLRKAHITLEKPGTEDQEEMFDDEDIPNIEPRMEEEEAAELRRYGVWSVEFKQLALPPYISAFLFLSLIPLEVVQEFLKMKLETKPFQPNPLSLEQLIKELKEGITLALIHRDRFHKHITSALIDRDSDLEVYMHIIDEFDVSLKKIFELYLEYVTQWILTGVPESLRKSALETEWRFTKLVCPMIHDEHSVAAKKFCSIIECLLDEIGNRLTMKADELEKMSFEESTKGAKNDENMVNGDGNTNCNNHVDGEEEDDPSTIFKNKLLAMCREIQQLFTDEREKCMKLMLFTKSFLKDIEKDDFHREHNCASDSTVCLRHSTSMCTEVLEAINGLKSKTLELREKLTITLQRVQHRSDVKHLFDMDEIDRQTVLTRCKEILHVGYKFGFEYHKDLSKLFDTVSSPTRNSKVELGLAKAIVGFAKCWMNFVMERCERGRGLRPRWAATGLDFLIIACDPNNTEQIDDKDFDELKSSMDRCISHVIGSIHEPERVRKSPRSRKSSPAPTRKRTPTRSSISYTPTAQKILQQQMSLQIEKSRLSPSPDPDIMRKQTSYENVTEISIKVPASINSTPELRQVRIRDAVNRLDLNIEKNLRDKNLIGYVKELNACDKVVIRARSVNFSWHRGIKIGQGRFGKVYTAVNNSTGELMAMKEIPIQAGETGTIKKVAEELKIFEGISHKHLVKYYGVEIHREDLLIFMELCAEGSLESLCEISGGLHEALTRRYTTQLLLAVEELHKNGICHRDIKCANIFLTNEGHCLKLGDFGSAIKIQHQATMPGELKGYVGTQSYMAPEVFTKNNTEGHGRAADIWSVGCCVIEMASGKRPWSQFESNFQIMFKVGMGELPEIPSTLSEEGIDFVECCLIHDPKDRWTATELLQHSNFCKISLDCNCDGDKTSKTT</sequence>
<evidence type="ECO:0000256" key="9">
    <source>
        <dbReference type="ARBA" id="ARBA00022723"/>
    </source>
</evidence>
<evidence type="ECO:0000256" key="8">
    <source>
        <dbReference type="ARBA" id="ARBA00022679"/>
    </source>
</evidence>
<evidence type="ECO:0000256" key="18">
    <source>
        <dbReference type="ARBA" id="ARBA00083883"/>
    </source>
</evidence>
<dbReference type="Proteomes" id="UP001153620">
    <property type="component" value="Chromosome 3"/>
</dbReference>
<keyword evidence="8" id="KW-0808">Transferase</keyword>
<dbReference type="InterPro" id="IPR000719">
    <property type="entry name" value="Prot_kinase_dom"/>
</dbReference>
<dbReference type="SUPFAM" id="SSF56112">
    <property type="entry name" value="Protein kinase-like (PK-like)"/>
    <property type="match status" value="1"/>
</dbReference>
<evidence type="ECO:0000256" key="10">
    <source>
        <dbReference type="ARBA" id="ARBA00022741"/>
    </source>
</evidence>
<dbReference type="InterPro" id="IPR045801">
    <property type="entry name" value="MEKK4_N"/>
</dbReference>
<dbReference type="PROSITE" id="PS00108">
    <property type="entry name" value="PROTEIN_KINASE_ST"/>
    <property type="match status" value="1"/>
</dbReference>
<comment type="cofactor">
    <cofactor evidence="1">
        <name>Mg(2+)</name>
        <dbReference type="ChEBI" id="CHEBI:18420"/>
    </cofactor>
</comment>
<evidence type="ECO:0000256" key="7">
    <source>
        <dbReference type="ARBA" id="ARBA00022553"/>
    </source>
</evidence>
<evidence type="ECO:0000256" key="16">
    <source>
        <dbReference type="ARBA" id="ARBA00060115"/>
    </source>
</evidence>
<evidence type="ECO:0000256" key="4">
    <source>
        <dbReference type="ARBA" id="ARBA00012406"/>
    </source>
</evidence>
<feature type="binding site" evidence="19">
    <location>
        <position position="1208"/>
    </location>
    <ligand>
        <name>ATP</name>
        <dbReference type="ChEBI" id="CHEBI:30616"/>
    </ligand>
</feature>
<evidence type="ECO:0000313" key="22">
    <source>
        <dbReference type="EMBL" id="CAG9806603.1"/>
    </source>
</evidence>
<evidence type="ECO:0000313" key="23">
    <source>
        <dbReference type="Proteomes" id="UP001153620"/>
    </source>
</evidence>